<dbReference type="Proteomes" id="UP000801492">
    <property type="component" value="Unassembled WGS sequence"/>
</dbReference>
<evidence type="ECO:0000313" key="3">
    <source>
        <dbReference type="Proteomes" id="UP000801492"/>
    </source>
</evidence>
<dbReference type="OrthoDB" id="10632504at2759"/>
<feature type="region of interest" description="Disordered" evidence="1">
    <location>
        <begin position="190"/>
        <end position="213"/>
    </location>
</feature>
<sequence length="247" mass="27966">MSAPLAKKHCRVSYNTINNSALSEKSKINGQDKYNGSSYFLRKYVANGLIKATSLPNHDSNQIRRRSSRLLQFRQRQKHLNSGRTFGRSFQKETLNNRRAALRNKEKLVTSLTMPTPEGETSSIVSSDSVIYMGTLYNRHPGFGEIEVVDLTKSSSNVTVVENGIQNATELKQDDTQLSLDKQNCSVNSFNQSNTQVSSHTESHDIDNPTRKRLTRRRCRSEAALRIKHNRNFRTIDIISISSDSTD</sequence>
<accession>A0A8K0CN76</accession>
<dbReference type="EMBL" id="VTPC01086397">
    <property type="protein sequence ID" value="KAF2886795.1"/>
    <property type="molecule type" value="Genomic_DNA"/>
</dbReference>
<keyword evidence="3" id="KW-1185">Reference proteome</keyword>
<proteinExistence type="predicted"/>
<reference evidence="2" key="1">
    <citation type="submission" date="2019-08" db="EMBL/GenBank/DDBJ databases">
        <title>The genome of the North American firefly Photinus pyralis.</title>
        <authorList>
            <consortium name="Photinus pyralis genome working group"/>
            <person name="Fallon T.R."/>
            <person name="Sander Lower S.E."/>
            <person name="Weng J.-K."/>
        </authorList>
    </citation>
    <scope>NUCLEOTIDE SEQUENCE</scope>
    <source>
        <strain evidence="2">TRF0915ILg1</strain>
        <tissue evidence="2">Whole body</tissue>
    </source>
</reference>
<comment type="caution">
    <text evidence="2">The sequence shown here is derived from an EMBL/GenBank/DDBJ whole genome shotgun (WGS) entry which is preliminary data.</text>
</comment>
<feature type="compositionally biased region" description="Basic and acidic residues" evidence="1">
    <location>
        <begin position="201"/>
        <end position="210"/>
    </location>
</feature>
<protein>
    <submittedName>
        <fullName evidence="2">Uncharacterized protein</fullName>
    </submittedName>
</protein>
<evidence type="ECO:0000313" key="2">
    <source>
        <dbReference type="EMBL" id="KAF2886795.1"/>
    </source>
</evidence>
<dbReference type="AlphaFoldDB" id="A0A8K0CN76"/>
<name>A0A8K0CN76_IGNLU</name>
<evidence type="ECO:0000256" key="1">
    <source>
        <dbReference type="SAM" id="MobiDB-lite"/>
    </source>
</evidence>
<feature type="compositionally biased region" description="Polar residues" evidence="1">
    <location>
        <begin position="190"/>
        <end position="200"/>
    </location>
</feature>
<organism evidence="2 3">
    <name type="scientific">Ignelater luminosus</name>
    <name type="common">Cucubano</name>
    <name type="synonym">Pyrophorus luminosus</name>
    <dbReference type="NCBI Taxonomy" id="2038154"/>
    <lineage>
        <taxon>Eukaryota</taxon>
        <taxon>Metazoa</taxon>
        <taxon>Ecdysozoa</taxon>
        <taxon>Arthropoda</taxon>
        <taxon>Hexapoda</taxon>
        <taxon>Insecta</taxon>
        <taxon>Pterygota</taxon>
        <taxon>Neoptera</taxon>
        <taxon>Endopterygota</taxon>
        <taxon>Coleoptera</taxon>
        <taxon>Polyphaga</taxon>
        <taxon>Elateriformia</taxon>
        <taxon>Elateroidea</taxon>
        <taxon>Elateridae</taxon>
        <taxon>Agrypninae</taxon>
        <taxon>Pyrophorini</taxon>
        <taxon>Ignelater</taxon>
    </lineage>
</organism>
<gene>
    <name evidence="2" type="ORF">ILUMI_19378</name>
</gene>